<proteinExistence type="predicted"/>
<reference evidence="3 4" key="2">
    <citation type="submission" date="2015-05" db="EMBL/GenBank/DDBJ databases">
        <authorList>
            <person name="Morales-Cruz A."/>
            <person name="Amrine K.C."/>
            <person name="Cantu D."/>
        </authorList>
    </citation>
    <scope>NUCLEOTIDE SEQUENCE [LARGE SCALE GENOMIC DNA]</scope>
    <source>
        <strain evidence="3">DA912</strain>
    </source>
</reference>
<feature type="compositionally biased region" description="Low complexity" evidence="2">
    <location>
        <begin position="202"/>
        <end position="217"/>
    </location>
</feature>
<dbReference type="OrthoDB" id="408631at2759"/>
<dbReference type="PANTHER" id="PTHR31996:SF2">
    <property type="entry name" value="COILED-COIL DOMAIN-CONTAINING PROTEIN 115"/>
    <property type="match status" value="1"/>
</dbReference>
<evidence type="ECO:0000256" key="1">
    <source>
        <dbReference type="ARBA" id="ARBA00093634"/>
    </source>
</evidence>
<dbReference type="GO" id="GO:0070072">
    <property type="term" value="P:vacuolar proton-transporting V-type ATPase complex assembly"/>
    <property type="evidence" value="ECO:0007669"/>
    <property type="project" value="InterPro"/>
</dbReference>
<reference evidence="3 4" key="1">
    <citation type="submission" date="2015-05" db="EMBL/GenBank/DDBJ databases">
        <title>Distinctive expansion of gene families associated with plant cell wall degradation and secondary metabolism in the genomes of grapevine trunk pathogens.</title>
        <authorList>
            <person name="Lawrence D.P."/>
            <person name="Travadon R."/>
            <person name="Rolshausen P.E."/>
            <person name="Baumgartner K."/>
        </authorList>
    </citation>
    <scope>NUCLEOTIDE SEQUENCE [LARGE SCALE GENOMIC DNA]</scope>
    <source>
        <strain evidence="3">DA912</strain>
    </source>
</reference>
<dbReference type="InterPro" id="IPR040357">
    <property type="entry name" value="Vma22/CCDC115"/>
</dbReference>
<gene>
    <name evidence="3" type="ORF">UCDDA912_g00625</name>
</gene>
<organism evidence="3 4">
    <name type="scientific">Diaporthe ampelina</name>
    <dbReference type="NCBI Taxonomy" id="1214573"/>
    <lineage>
        <taxon>Eukaryota</taxon>
        <taxon>Fungi</taxon>
        <taxon>Dikarya</taxon>
        <taxon>Ascomycota</taxon>
        <taxon>Pezizomycotina</taxon>
        <taxon>Sordariomycetes</taxon>
        <taxon>Sordariomycetidae</taxon>
        <taxon>Diaporthales</taxon>
        <taxon>Diaporthaceae</taxon>
        <taxon>Diaporthe</taxon>
    </lineage>
</organism>
<dbReference type="Proteomes" id="UP000034680">
    <property type="component" value="Unassembled WGS sequence"/>
</dbReference>
<dbReference type="EMBL" id="LCUC01000020">
    <property type="protein sequence ID" value="KKY39414.1"/>
    <property type="molecule type" value="Genomic_DNA"/>
</dbReference>
<accession>A0A0G2FZZ7</accession>
<dbReference type="GO" id="GO:1990871">
    <property type="term" value="C:Vma12-Vma22 assembly complex"/>
    <property type="evidence" value="ECO:0007669"/>
    <property type="project" value="TreeGrafter"/>
</dbReference>
<evidence type="ECO:0000313" key="4">
    <source>
        <dbReference type="Proteomes" id="UP000034680"/>
    </source>
</evidence>
<evidence type="ECO:0000313" key="3">
    <source>
        <dbReference type="EMBL" id="KKY39414.1"/>
    </source>
</evidence>
<protein>
    <recommendedName>
        <fullName evidence="1">Vacuolar ATPase assembly protein VMA22</fullName>
    </recommendedName>
</protein>
<name>A0A0G2FZZ7_9PEZI</name>
<keyword evidence="4" id="KW-1185">Reference proteome</keyword>
<dbReference type="AlphaFoldDB" id="A0A0G2FZZ7"/>
<feature type="region of interest" description="Disordered" evidence="2">
    <location>
        <begin position="191"/>
        <end position="224"/>
    </location>
</feature>
<feature type="compositionally biased region" description="Basic and acidic residues" evidence="2">
    <location>
        <begin position="126"/>
        <end position="141"/>
    </location>
</feature>
<evidence type="ECO:0000256" key="2">
    <source>
        <dbReference type="SAM" id="MobiDB-lite"/>
    </source>
</evidence>
<sequence length="224" mass="24644">MDPDTIDALLERYLALLDEYATLRARLSQLQTGMFQHLARANFSAERGMRYGPDFYDERMQALRQVSISTEAGLPIFTVSHSSRAGGVDDDSRQIPPPDPPRPAEEEGGEAAAAEGAPPSEPVPATDDKAESEAGPKKQNARDPLRWFGVLTPLSLRQTQACAAEAVDQVIPRLASVSAEMQDLEIQVRRARKKRAKERAAAARQQQQQQRQQQAVAGEELASR</sequence>
<dbReference type="STRING" id="1214573.A0A0G2FZZ7"/>
<dbReference type="PANTHER" id="PTHR31996">
    <property type="entry name" value="COILED-COIL DOMAIN-CONTAINING PROTEIN 115"/>
    <property type="match status" value="1"/>
</dbReference>
<comment type="caution">
    <text evidence="3">The sequence shown here is derived from an EMBL/GenBank/DDBJ whole genome shotgun (WGS) entry which is preliminary data.</text>
</comment>
<dbReference type="GO" id="GO:0051082">
    <property type="term" value="F:unfolded protein binding"/>
    <property type="evidence" value="ECO:0007669"/>
    <property type="project" value="TreeGrafter"/>
</dbReference>
<dbReference type="Pfam" id="PF21730">
    <property type="entry name" value="Vma22_CCDC115"/>
    <property type="match status" value="1"/>
</dbReference>
<feature type="region of interest" description="Disordered" evidence="2">
    <location>
        <begin position="81"/>
        <end position="141"/>
    </location>
</feature>